<dbReference type="EMBL" id="CASHTH010002322">
    <property type="protein sequence ID" value="CAI8028282.1"/>
    <property type="molecule type" value="Genomic_DNA"/>
</dbReference>
<dbReference type="AlphaFoldDB" id="A0AA35SFP7"/>
<dbReference type="Pfam" id="PF23647">
    <property type="entry name" value="TRAPPC13_M"/>
    <property type="match status" value="1"/>
</dbReference>
<comment type="caution">
    <text evidence="2">The sequence shown here is derived from an EMBL/GenBank/DDBJ whole genome shotgun (WGS) entry which is preliminary data.</text>
</comment>
<dbReference type="InterPro" id="IPR010378">
    <property type="entry name" value="TRAPPC13"/>
</dbReference>
<dbReference type="PANTHER" id="PTHR13134">
    <property type="entry name" value="TRAFFICKING PROTEIN PARTICLE COMPLEX SUBUNIT 13"/>
    <property type="match status" value="1"/>
</dbReference>
<dbReference type="GO" id="GO:1990072">
    <property type="term" value="C:TRAPPIII protein complex"/>
    <property type="evidence" value="ECO:0007669"/>
    <property type="project" value="TreeGrafter"/>
</dbReference>
<keyword evidence="3" id="KW-1185">Reference proteome</keyword>
<proteinExistence type="predicted"/>
<reference evidence="2" key="1">
    <citation type="submission" date="2023-03" db="EMBL/GenBank/DDBJ databases">
        <authorList>
            <person name="Steffen K."/>
            <person name="Cardenas P."/>
        </authorList>
    </citation>
    <scope>NUCLEOTIDE SEQUENCE</scope>
</reference>
<evidence type="ECO:0000313" key="2">
    <source>
        <dbReference type="EMBL" id="CAI8028282.1"/>
    </source>
</evidence>
<organism evidence="2 3">
    <name type="scientific">Geodia barretti</name>
    <name type="common">Barrett's horny sponge</name>
    <dbReference type="NCBI Taxonomy" id="519541"/>
    <lineage>
        <taxon>Eukaryota</taxon>
        <taxon>Metazoa</taxon>
        <taxon>Porifera</taxon>
        <taxon>Demospongiae</taxon>
        <taxon>Heteroscleromorpha</taxon>
        <taxon>Tetractinellida</taxon>
        <taxon>Astrophorina</taxon>
        <taxon>Geodiidae</taxon>
        <taxon>Geodia</taxon>
    </lineage>
</organism>
<gene>
    <name evidence="2" type="ORF">GBAR_LOCUS16147</name>
</gene>
<evidence type="ECO:0000313" key="3">
    <source>
        <dbReference type="Proteomes" id="UP001174909"/>
    </source>
</evidence>
<name>A0AA35SFP7_GEOBA</name>
<protein>
    <submittedName>
        <fullName evidence="2">Trafficking protein particle complex subunit 13</fullName>
    </submittedName>
</protein>
<accession>A0AA35SFP7</accession>
<evidence type="ECO:0000259" key="1">
    <source>
        <dbReference type="Pfam" id="PF23647"/>
    </source>
</evidence>
<dbReference type="PANTHER" id="PTHR13134:SF3">
    <property type="entry name" value="TRAFFICKING PROTEIN PARTICLE COMPLEX SUBUNIT 13"/>
    <property type="match status" value="1"/>
</dbReference>
<dbReference type="InterPro" id="IPR055429">
    <property type="entry name" value="TRAPPC13_M"/>
</dbReference>
<dbReference type="Proteomes" id="UP001174909">
    <property type="component" value="Unassembled WGS sequence"/>
</dbReference>
<sequence length="114" mass="12980">MVFATGEEMLLRKFFKFGVAKPLDVKTKFMNIEEDILLEVQIQNATPTHMFLDTVTFDPSAGFRAQDLNTIRTNKSAKKPTIQLNNVCFAVRRCQCLEKITFFLHGTSVNTCTN</sequence>
<feature type="domain" description="Trafficking protein particle complex subunit 13 middle" evidence="1">
    <location>
        <begin position="23"/>
        <end position="81"/>
    </location>
</feature>